<feature type="region of interest" description="Disordered" evidence="5">
    <location>
        <begin position="1"/>
        <end position="24"/>
    </location>
</feature>
<name>A0A507QQ58_MONPU</name>
<accession>A0A507QQ58</accession>
<feature type="transmembrane region" description="Helical" evidence="6">
    <location>
        <begin position="193"/>
        <end position="213"/>
    </location>
</feature>
<comment type="subcellular location">
    <subcellularLocation>
        <location evidence="1">Membrane</location>
        <topology evidence="1">Multi-pass membrane protein</topology>
    </subcellularLocation>
</comment>
<evidence type="ECO:0000256" key="2">
    <source>
        <dbReference type="ARBA" id="ARBA00022692"/>
    </source>
</evidence>
<keyword evidence="4 6" id="KW-0472">Membrane</keyword>
<feature type="transmembrane region" description="Helical" evidence="6">
    <location>
        <begin position="298"/>
        <end position="323"/>
    </location>
</feature>
<dbReference type="SUPFAM" id="SSF103473">
    <property type="entry name" value="MFS general substrate transporter"/>
    <property type="match status" value="1"/>
</dbReference>
<evidence type="ECO:0000256" key="5">
    <source>
        <dbReference type="SAM" id="MobiDB-lite"/>
    </source>
</evidence>
<evidence type="ECO:0000256" key="1">
    <source>
        <dbReference type="ARBA" id="ARBA00004141"/>
    </source>
</evidence>
<feature type="compositionally biased region" description="Basic and acidic residues" evidence="5">
    <location>
        <begin position="1"/>
        <end position="10"/>
    </location>
</feature>
<reference evidence="8 9" key="1">
    <citation type="submission" date="2019-06" db="EMBL/GenBank/DDBJ databases">
        <title>Wine fermentation using esterase from Monascus purpureus.</title>
        <authorList>
            <person name="Geng C."/>
            <person name="Zhang Y."/>
        </authorList>
    </citation>
    <scope>NUCLEOTIDE SEQUENCE [LARGE SCALE GENOMIC DNA]</scope>
    <source>
        <strain evidence="8">HQ1</strain>
    </source>
</reference>
<evidence type="ECO:0000313" key="8">
    <source>
        <dbReference type="EMBL" id="TQB70576.1"/>
    </source>
</evidence>
<feature type="transmembrane region" description="Helical" evidence="6">
    <location>
        <begin position="335"/>
        <end position="357"/>
    </location>
</feature>
<dbReference type="GO" id="GO:0015174">
    <property type="term" value="F:basic amino acid transmembrane transporter activity"/>
    <property type="evidence" value="ECO:0007669"/>
    <property type="project" value="TreeGrafter"/>
</dbReference>
<feature type="transmembrane region" description="Helical" evidence="6">
    <location>
        <begin position="164"/>
        <end position="186"/>
    </location>
</feature>
<dbReference type="Proteomes" id="UP000319663">
    <property type="component" value="Unassembled WGS sequence"/>
</dbReference>
<dbReference type="GO" id="GO:0000329">
    <property type="term" value="C:fungal-type vacuole membrane"/>
    <property type="evidence" value="ECO:0007669"/>
    <property type="project" value="TreeGrafter"/>
</dbReference>
<dbReference type="InterPro" id="IPR036259">
    <property type="entry name" value="MFS_trans_sf"/>
</dbReference>
<dbReference type="STRING" id="5098.A0A507QQ58"/>
<feature type="transmembrane region" description="Helical" evidence="6">
    <location>
        <begin position="130"/>
        <end position="152"/>
    </location>
</feature>
<gene>
    <name evidence="8" type="ORF">MPDQ_000346</name>
</gene>
<feature type="transmembrane region" description="Helical" evidence="6">
    <location>
        <begin position="391"/>
        <end position="411"/>
    </location>
</feature>
<feature type="transmembrane region" description="Helical" evidence="6">
    <location>
        <begin position="262"/>
        <end position="278"/>
    </location>
</feature>
<sequence length="552" mass="58523">MAAGSRRTESPSEETPLIASSTIEDNGTDMPVSLARGLAIISLMGLLIFIQTTNMSMMTTAQSEIATDLDAFAEATWFTSAYLIAMSSITPLAGRLSLIFTPRVFVFFSSLVLSLGLFITALARNITLFLLGRAVSGCGCGGLMSTSIILVLDLASKRRRGLCFGMINSGYTIGVASGAVLAGLLTPAYGWRCIFWVQAPVALVLAPLLFMAIPSHPHRSSNHGGTRSLLQNLARIDYGGALALTLAVVLLLSGLASTKINTIRVLLSLISLVTFLIIESEFAAEPIVPIAVLKTRSVLLTCSASMGLMVARWGVLFFAPVYAMAVRGWSPASAGLILVPTNAGFGLGGLLVGWIHIRKAGSYYISCLLVFFLFASSTFLLSVLSTPTSSTIAYVSAIFINGIFAGAASNYSMSHVLHLTSPHVNYIVTSLLAMSRGFAGSFGSAIGGGLFYRQLKIFLETGFAGHDELIRKLLGSPALVSELTGPEKEVAVQSYEHAVRMLFLAGSILALAATVFQAGTGWHSHEAVEKEVEEILEDEDLEGLVEEGRGGD</sequence>
<evidence type="ECO:0000259" key="7">
    <source>
        <dbReference type="PROSITE" id="PS50850"/>
    </source>
</evidence>
<evidence type="ECO:0000256" key="4">
    <source>
        <dbReference type="ARBA" id="ARBA00023136"/>
    </source>
</evidence>
<dbReference type="PROSITE" id="PS50850">
    <property type="entry name" value="MFS"/>
    <property type="match status" value="1"/>
</dbReference>
<dbReference type="InterPro" id="IPR011701">
    <property type="entry name" value="MFS"/>
</dbReference>
<dbReference type="Pfam" id="PF07690">
    <property type="entry name" value="MFS_1"/>
    <property type="match status" value="1"/>
</dbReference>
<dbReference type="OrthoDB" id="4160219at2759"/>
<dbReference type="Gene3D" id="1.20.1250.20">
    <property type="entry name" value="MFS general substrate transporter like domains"/>
    <property type="match status" value="1"/>
</dbReference>
<dbReference type="PANTHER" id="PTHR23501">
    <property type="entry name" value="MAJOR FACILITATOR SUPERFAMILY"/>
    <property type="match status" value="1"/>
</dbReference>
<dbReference type="EMBL" id="VIFY01000103">
    <property type="protein sequence ID" value="TQB70576.1"/>
    <property type="molecule type" value="Genomic_DNA"/>
</dbReference>
<proteinExistence type="predicted"/>
<keyword evidence="9" id="KW-1185">Reference proteome</keyword>
<keyword evidence="3 6" id="KW-1133">Transmembrane helix</keyword>
<evidence type="ECO:0000256" key="3">
    <source>
        <dbReference type="ARBA" id="ARBA00022989"/>
    </source>
</evidence>
<dbReference type="InterPro" id="IPR020846">
    <property type="entry name" value="MFS_dom"/>
</dbReference>
<feature type="transmembrane region" description="Helical" evidence="6">
    <location>
        <begin position="71"/>
        <end position="92"/>
    </location>
</feature>
<comment type="caution">
    <text evidence="8">The sequence shown here is derived from an EMBL/GenBank/DDBJ whole genome shotgun (WGS) entry which is preliminary data.</text>
</comment>
<feature type="transmembrane region" description="Helical" evidence="6">
    <location>
        <begin position="431"/>
        <end position="452"/>
    </location>
</feature>
<organism evidence="8 9">
    <name type="scientific">Monascus purpureus</name>
    <name type="common">Red mold</name>
    <name type="synonym">Monascus anka</name>
    <dbReference type="NCBI Taxonomy" id="5098"/>
    <lineage>
        <taxon>Eukaryota</taxon>
        <taxon>Fungi</taxon>
        <taxon>Dikarya</taxon>
        <taxon>Ascomycota</taxon>
        <taxon>Pezizomycotina</taxon>
        <taxon>Eurotiomycetes</taxon>
        <taxon>Eurotiomycetidae</taxon>
        <taxon>Eurotiales</taxon>
        <taxon>Aspergillaceae</taxon>
        <taxon>Monascus</taxon>
    </lineage>
</organism>
<feature type="domain" description="Major facilitator superfamily (MFS) profile" evidence="7">
    <location>
        <begin position="40"/>
        <end position="525"/>
    </location>
</feature>
<evidence type="ECO:0000313" key="9">
    <source>
        <dbReference type="Proteomes" id="UP000319663"/>
    </source>
</evidence>
<feature type="transmembrane region" description="Helical" evidence="6">
    <location>
        <begin position="104"/>
        <end position="123"/>
    </location>
</feature>
<dbReference type="PANTHER" id="PTHR23501:SF6">
    <property type="entry name" value="MULTIDRUG TRANSPORTER, PUTATIVE (AFU_ORTHOLOGUE AFUA_3G14560)-RELATED"/>
    <property type="match status" value="1"/>
</dbReference>
<dbReference type="AlphaFoldDB" id="A0A507QQ58"/>
<keyword evidence="2 6" id="KW-0812">Transmembrane</keyword>
<evidence type="ECO:0000256" key="6">
    <source>
        <dbReference type="SAM" id="Phobius"/>
    </source>
</evidence>
<feature type="transmembrane region" description="Helical" evidence="6">
    <location>
        <begin position="233"/>
        <end position="255"/>
    </location>
</feature>
<protein>
    <recommendedName>
        <fullName evidence="7">Major facilitator superfamily (MFS) profile domain-containing protein</fullName>
    </recommendedName>
</protein>
<feature type="transmembrane region" description="Helical" evidence="6">
    <location>
        <begin position="33"/>
        <end position="50"/>
    </location>
</feature>
<feature type="transmembrane region" description="Helical" evidence="6">
    <location>
        <begin position="363"/>
        <end position="384"/>
    </location>
</feature>